<dbReference type="Pfam" id="PF01557">
    <property type="entry name" value="FAA_hydrolase"/>
    <property type="match status" value="1"/>
</dbReference>
<keyword evidence="2" id="KW-0812">Transmembrane</keyword>
<protein>
    <recommendedName>
        <fullName evidence="3">Fumarylacetoacetase-like C-terminal domain-containing protein</fullName>
    </recommendedName>
</protein>
<evidence type="ECO:0000313" key="4">
    <source>
        <dbReference type="EMBL" id="CAE0688119.1"/>
    </source>
</evidence>
<keyword evidence="2" id="KW-0472">Membrane</keyword>
<keyword evidence="2" id="KW-1133">Transmembrane helix</keyword>
<proteinExistence type="inferred from homology"/>
<dbReference type="OrthoDB" id="9971669at2759"/>
<dbReference type="SUPFAM" id="SSF56529">
    <property type="entry name" value="FAH"/>
    <property type="match status" value="1"/>
</dbReference>
<reference evidence="4" key="1">
    <citation type="submission" date="2021-01" db="EMBL/GenBank/DDBJ databases">
        <authorList>
            <person name="Corre E."/>
            <person name="Pelletier E."/>
            <person name="Niang G."/>
            <person name="Scheremetjew M."/>
            <person name="Finn R."/>
            <person name="Kale V."/>
            <person name="Holt S."/>
            <person name="Cochrane G."/>
            <person name="Meng A."/>
            <person name="Brown T."/>
            <person name="Cohen L."/>
        </authorList>
    </citation>
    <scope>NUCLEOTIDE SEQUENCE</scope>
    <source>
        <strain evidence="4">CCMP1756</strain>
    </source>
</reference>
<evidence type="ECO:0000313" key="6">
    <source>
        <dbReference type="Proteomes" id="UP000789595"/>
    </source>
</evidence>
<dbReference type="PANTHER" id="PTHR43211:SF1">
    <property type="entry name" value="BLL6422 PROTEIN"/>
    <property type="match status" value="1"/>
</dbReference>
<dbReference type="EMBL" id="CAKKNE010000001">
    <property type="protein sequence ID" value="CAH0365000.1"/>
    <property type="molecule type" value="Genomic_DNA"/>
</dbReference>
<evidence type="ECO:0000259" key="3">
    <source>
        <dbReference type="Pfam" id="PF01557"/>
    </source>
</evidence>
<dbReference type="PANTHER" id="PTHR43211">
    <property type="entry name" value="FUMARYLACETOACETATE HYDROLASE"/>
    <property type="match status" value="1"/>
</dbReference>
<feature type="domain" description="Fumarylacetoacetase-like C-terminal" evidence="3">
    <location>
        <begin position="133"/>
        <end position="332"/>
    </location>
</feature>
<dbReference type="Gene3D" id="3.90.850.10">
    <property type="entry name" value="Fumarylacetoacetase-like, C-terminal domain"/>
    <property type="match status" value="1"/>
</dbReference>
<name>A0A7S3ZMK7_9STRA</name>
<reference evidence="5" key="2">
    <citation type="submission" date="2021-11" db="EMBL/GenBank/DDBJ databases">
        <authorList>
            <consortium name="Genoscope - CEA"/>
            <person name="William W."/>
        </authorList>
    </citation>
    <scope>NUCLEOTIDE SEQUENCE</scope>
</reference>
<dbReference type="GO" id="GO:0003824">
    <property type="term" value="F:catalytic activity"/>
    <property type="evidence" value="ECO:0007669"/>
    <property type="project" value="InterPro"/>
</dbReference>
<evidence type="ECO:0000313" key="5">
    <source>
        <dbReference type="EMBL" id="CAH0365000.1"/>
    </source>
</evidence>
<sequence length="395" mass="41881">MRLRLGTASNGGDSVYLLDETNGWVCLVDAARKKKWAHDPAALTSVVAFLGLDHQGRADARALIRGVPGLKIMEERLPLQAISLRDAALYVEHMAQATKGFVGIALRCGHAVQLLLGHVLGKKLRLPRALGPCAAPAYYVGNPRTIIPSGARARWPSYAGVLDYELEVALILGSDLEVDADETTCAKAVQDHGGFVLINDFSARDVQADEMTSVGFGFVKCKAFCTSMGSEVVTADELYRSDESGRLFGDGLACEVLVDGERWSSGRTSAQKFCSLSQYVEHCCRGEGLGAGEVLGMGTVPNCCGLELGRFLEPGCTVEVRCEELGSVTNVVAGAPGANFRDLGRAAGQPSRLATALKFLGMAFIAPVVVFIALLGGAIAALAWPGPPVRKDKKD</sequence>
<keyword evidence="6" id="KW-1185">Reference proteome</keyword>
<evidence type="ECO:0000256" key="2">
    <source>
        <dbReference type="SAM" id="Phobius"/>
    </source>
</evidence>
<evidence type="ECO:0000256" key="1">
    <source>
        <dbReference type="ARBA" id="ARBA00010211"/>
    </source>
</evidence>
<dbReference type="Proteomes" id="UP000789595">
    <property type="component" value="Unassembled WGS sequence"/>
</dbReference>
<organism evidence="4">
    <name type="scientific">Pelagomonas calceolata</name>
    <dbReference type="NCBI Taxonomy" id="35677"/>
    <lineage>
        <taxon>Eukaryota</taxon>
        <taxon>Sar</taxon>
        <taxon>Stramenopiles</taxon>
        <taxon>Ochrophyta</taxon>
        <taxon>Pelagophyceae</taxon>
        <taxon>Pelagomonadales</taxon>
        <taxon>Pelagomonadaceae</taxon>
        <taxon>Pelagomonas</taxon>
    </lineage>
</organism>
<gene>
    <name evidence="4" type="ORF">PCAL00307_LOCUS3553</name>
    <name evidence="5" type="ORF">PECAL_1P13990</name>
</gene>
<dbReference type="AlphaFoldDB" id="A0A7S3ZMK7"/>
<dbReference type="EMBL" id="HBIW01004360">
    <property type="protein sequence ID" value="CAE0688119.1"/>
    <property type="molecule type" value="Transcribed_RNA"/>
</dbReference>
<accession>A0A7S3ZMK7</accession>
<dbReference type="InterPro" id="IPR011234">
    <property type="entry name" value="Fumarylacetoacetase-like_C"/>
</dbReference>
<dbReference type="InterPro" id="IPR036663">
    <property type="entry name" value="Fumarylacetoacetase_C_sf"/>
</dbReference>
<comment type="similarity">
    <text evidence="1">Belongs to the FAH family.</text>
</comment>
<feature type="transmembrane region" description="Helical" evidence="2">
    <location>
        <begin position="359"/>
        <end position="384"/>
    </location>
</feature>